<evidence type="ECO:0000313" key="2">
    <source>
        <dbReference type="EMBL" id="ADZ90518.1"/>
    </source>
</evidence>
<protein>
    <recommendedName>
        <fullName evidence="4">Flagellar basal-body/hook protein C-terminal domain-containing protein</fullName>
    </recommendedName>
</protein>
<sequence length="80" mass="8309">MQINSSAFSNSLTGLQRSQSNLDNASSKVANAANPDTTNSSKNIQDGLIEATTSELEAQANVKVLEAANNTIGSLIDITV</sequence>
<dbReference type="Proteomes" id="UP000001062">
    <property type="component" value="Chromosome"/>
</dbReference>
<dbReference type="OrthoDB" id="6106532at2"/>
<dbReference type="EMBL" id="CP002583">
    <property type="protein sequence ID" value="ADZ90518.1"/>
    <property type="molecule type" value="Genomic_DNA"/>
</dbReference>
<name>F2JUV3_MARM1</name>
<gene>
    <name evidence="2" type="ordered locus">Marme_1245</name>
</gene>
<dbReference type="HOGENOM" id="CLU_189885_0_0_6"/>
<evidence type="ECO:0008006" key="4">
    <source>
        <dbReference type="Google" id="ProtNLM"/>
    </source>
</evidence>
<dbReference type="RefSeq" id="WP_013660423.1">
    <property type="nucleotide sequence ID" value="NC_015276.1"/>
</dbReference>
<keyword evidence="3" id="KW-1185">Reference proteome</keyword>
<dbReference type="AlphaFoldDB" id="F2JUV3"/>
<dbReference type="STRING" id="717774.Marme_1245"/>
<feature type="compositionally biased region" description="Polar residues" evidence="1">
    <location>
        <begin position="1"/>
        <end position="44"/>
    </location>
</feature>
<evidence type="ECO:0000313" key="3">
    <source>
        <dbReference type="Proteomes" id="UP000001062"/>
    </source>
</evidence>
<reference evidence="2 3" key="1">
    <citation type="journal article" date="2012" name="Stand. Genomic Sci.">
        <title>Complete genome sequence of the melanogenic marine bacterium Marinomonas mediterranea type strain (MMB-1(T)).</title>
        <authorList>
            <person name="Lucas-Elio P."/>
            <person name="Goodwin L."/>
            <person name="Woyke T."/>
            <person name="Pitluck S."/>
            <person name="Nolan M."/>
            <person name="Kyrpides N.C."/>
            <person name="Detter J.C."/>
            <person name="Copeland A."/>
            <person name="Teshima H."/>
            <person name="Bruce D."/>
            <person name="Detter C."/>
            <person name="Tapia R."/>
            <person name="Han S."/>
            <person name="Land M.L."/>
            <person name="Ivanova N."/>
            <person name="Mikhailova N."/>
            <person name="Johnston A.W."/>
            <person name="Sanchez-Amat A."/>
        </authorList>
    </citation>
    <scope>NUCLEOTIDE SEQUENCE [LARGE SCALE GENOMIC DNA]</scope>
    <source>
        <strain evidence="3">ATCC 700492 / JCM 21426 / NBRC 103028 / MMB-1</strain>
    </source>
</reference>
<evidence type="ECO:0000256" key="1">
    <source>
        <dbReference type="SAM" id="MobiDB-lite"/>
    </source>
</evidence>
<dbReference type="PATRIC" id="fig|717774.3.peg.1293"/>
<proteinExistence type="predicted"/>
<feature type="region of interest" description="Disordered" evidence="1">
    <location>
        <begin position="1"/>
        <end position="46"/>
    </location>
</feature>
<dbReference type="KEGG" id="mme:Marme_1245"/>
<accession>F2JUV3</accession>
<organism evidence="2 3">
    <name type="scientific">Marinomonas mediterranea (strain ATCC 700492 / JCM 21426 / NBRC 103028 / MMB-1)</name>
    <dbReference type="NCBI Taxonomy" id="717774"/>
    <lineage>
        <taxon>Bacteria</taxon>
        <taxon>Pseudomonadati</taxon>
        <taxon>Pseudomonadota</taxon>
        <taxon>Gammaproteobacteria</taxon>
        <taxon>Oceanospirillales</taxon>
        <taxon>Oceanospirillaceae</taxon>
        <taxon>Marinomonas</taxon>
    </lineage>
</organism>